<feature type="domain" description="SLS1 first KH" evidence="2">
    <location>
        <begin position="320"/>
        <end position="384"/>
    </location>
</feature>
<keyword evidence="6" id="KW-1185">Reference proteome</keyword>
<dbReference type="GeneID" id="89938237"/>
<evidence type="ECO:0000259" key="3">
    <source>
        <dbReference type="Pfam" id="PF20776"/>
    </source>
</evidence>
<feature type="region of interest" description="Disordered" evidence="1">
    <location>
        <begin position="745"/>
        <end position="770"/>
    </location>
</feature>
<feature type="domain" description="SLS1 N-terminal" evidence="3">
    <location>
        <begin position="196"/>
        <end position="310"/>
    </location>
</feature>
<dbReference type="InterPro" id="IPR048400">
    <property type="entry name" value="SLS1_N"/>
</dbReference>
<organism evidence="5 6">
    <name type="scientific">Canariomyces notabilis</name>
    <dbReference type="NCBI Taxonomy" id="2074819"/>
    <lineage>
        <taxon>Eukaryota</taxon>
        <taxon>Fungi</taxon>
        <taxon>Dikarya</taxon>
        <taxon>Ascomycota</taxon>
        <taxon>Pezizomycotina</taxon>
        <taxon>Sordariomycetes</taxon>
        <taxon>Sordariomycetidae</taxon>
        <taxon>Sordariales</taxon>
        <taxon>Chaetomiaceae</taxon>
        <taxon>Canariomyces</taxon>
    </lineage>
</organism>
<evidence type="ECO:0000259" key="4">
    <source>
        <dbReference type="Pfam" id="PF20778"/>
    </source>
</evidence>
<feature type="compositionally biased region" description="Basic and acidic residues" evidence="1">
    <location>
        <begin position="87"/>
        <end position="99"/>
    </location>
</feature>
<evidence type="ECO:0000259" key="2">
    <source>
        <dbReference type="Pfam" id="PF14611"/>
    </source>
</evidence>
<proteinExistence type="predicted"/>
<reference evidence="5" key="2">
    <citation type="submission" date="2023-05" db="EMBL/GenBank/DDBJ databases">
        <authorList>
            <consortium name="Lawrence Berkeley National Laboratory"/>
            <person name="Steindorff A."/>
            <person name="Hensen N."/>
            <person name="Bonometti L."/>
            <person name="Westerberg I."/>
            <person name="Brannstrom I.O."/>
            <person name="Guillou S."/>
            <person name="Cros-Aarteil S."/>
            <person name="Calhoun S."/>
            <person name="Haridas S."/>
            <person name="Kuo A."/>
            <person name="Mondo S."/>
            <person name="Pangilinan J."/>
            <person name="Riley R."/>
            <person name="Labutti K."/>
            <person name="Andreopoulos B."/>
            <person name="Lipzen A."/>
            <person name="Chen C."/>
            <person name="Yanf M."/>
            <person name="Daum C."/>
            <person name="Ng V."/>
            <person name="Clum A."/>
            <person name="Ohm R."/>
            <person name="Martin F."/>
            <person name="Silar P."/>
            <person name="Natvig D."/>
            <person name="Lalanne C."/>
            <person name="Gautier V."/>
            <person name="Ament-Velasquez S.L."/>
            <person name="Kruys A."/>
            <person name="Hutchinson M.I."/>
            <person name="Powell A.J."/>
            <person name="Barry K."/>
            <person name="Miller A.N."/>
            <person name="Grigoriev I.V."/>
            <person name="Debuchy R."/>
            <person name="Gladieux P."/>
            <person name="Thoren M.H."/>
            <person name="Johannesson H."/>
        </authorList>
    </citation>
    <scope>NUCLEOTIDE SEQUENCE</scope>
    <source>
        <strain evidence="5">CBS 508.74</strain>
    </source>
</reference>
<feature type="compositionally biased region" description="Basic and acidic residues" evidence="1">
    <location>
        <begin position="824"/>
        <end position="835"/>
    </location>
</feature>
<dbReference type="AlphaFoldDB" id="A0AAN6TN95"/>
<sequence>MLRRRVTGSASFVCLRCRLQLAETAMRLPFPAAAVASSHRSHRRRYGTHGTDAPAATEELDRRRASDHGNDAPNPETFYKAFQELEAGDHKKDKEDKKAVLPKRPLQEAESDDHQRDSVSGKLRFSQQRRPYEYKSRGRILSARQEGLSIDILGKPASAIVLTETPLKREYPKLPPDGSHVEVDPATLLPDQTNDAAAEVLIHELRPVDTSVLIEKDFVALKDTLVKGFTVAQLQKYFREWHAVKRVLPEEPAPDDNSHPWILGAPDWTPVSGNGTIRIPDSRLYGYVLPGMTGKERLAIRLMRECWGLSSSQGPDQQDGRLSATIRELEFNLLLRNQRLLGTIARTFPEAEISFIASTHNLVVKGPKPTAQAVFYRINQFLKQAQTEEFPVSLVSPNPIEPAILDAVGTLTNSVPRLDPSGEKIMVTWIQLSNRDISLENYAETVFRFLRHAFFPKSPASHSYSLEVVPNSLARGGRYLAEINCDQKLPWEERFNMWERWVASLPRSDSPSGSLFETHSSGVASADSLPFPLDPTQAIVEPGERVSHMLGWSSEPQTDTSAVFGHVVFASKQRPSDPPLEPGSESQLDLSRPRTFVPLLPPLDTLDLPSNLHETGLWHLTAVVRFAPDPTMSPDLVKAAPDLELYIEMDHREIKRITHLRAVMHTSTQDLLFPGCPVDARILQRRYFTLPGRHIERYASPVTADFMPLCDLKPKNALFKTPHYLKGISLPRRLLLPKYAELSSPTLEDNTTSPTINNNNNNNNNRAGVSEDTVTVDYRLATIEVQRQVAAEYEGLKLRYSHIIAGKRGGLRAELSLEAAHVDPAHEDAEPKDAAPDGSSFFFPSDSESRSKRGGGHHFTSHFKNVPKEEREPRPPPQPVDVHHFLRVASEIASGEGRIKWFQTLISQDDDSWSL</sequence>
<dbReference type="Pfam" id="PF14611">
    <property type="entry name" value="KH_SLS1_1"/>
    <property type="match status" value="1"/>
</dbReference>
<dbReference type="RefSeq" id="XP_064675122.1">
    <property type="nucleotide sequence ID" value="XM_064814112.1"/>
</dbReference>
<feature type="compositionally biased region" description="Basic and acidic residues" evidence="1">
    <location>
        <begin position="59"/>
        <end position="70"/>
    </location>
</feature>
<evidence type="ECO:0000313" key="6">
    <source>
        <dbReference type="Proteomes" id="UP001302812"/>
    </source>
</evidence>
<feature type="compositionally biased region" description="Basic residues" evidence="1">
    <location>
        <begin position="852"/>
        <end position="861"/>
    </location>
</feature>
<dbReference type="Proteomes" id="UP001302812">
    <property type="component" value="Unassembled WGS sequence"/>
</dbReference>
<dbReference type="Pfam" id="PF20776">
    <property type="entry name" value="SLS1_N"/>
    <property type="match status" value="1"/>
</dbReference>
<dbReference type="EMBL" id="MU853332">
    <property type="protein sequence ID" value="KAK4117552.1"/>
    <property type="molecule type" value="Genomic_DNA"/>
</dbReference>
<dbReference type="InterPro" id="IPR032741">
    <property type="entry name" value="Sls1_KH-1"/>
</dbReference>
<accession>A0AAN6TN95</accession>
<dbReference type="GO" id="GO:0005743">
    <property type="term" value="C:mitochondrial inner membrane"/>
    <property type="evidence" value="ECO:0007669"/>
    <property type="project" value="InterPro"/>
</dbReference>
<comment type="caution">
    <text evidence="5">The sequence shown here is derived from an EMBL/GenBank/DDBJ whole genome shotgun (WGS) entry which is preliminary data.</text>
</comment>
<feature type="region of interest" description="Disordered" evidence="1">
    <location>
        <begin position="33"/>
        <end position="131"/>
    </location>
</feature>
<evidence type="ECO:0008006" key="7">
    <source>
        <dbReference type="Google" id="ProtNLM"/>
    </source>
</evidence>
<feature type="compositionally biased region" description="Polar residues" evidence="1">
    <location>
        <begin position="745"/>
        <end position="756"/>
    </location>
</feature>
<dbReference type="Pfam" id="PF20778">
    <property type="entry name" value="SLS1_C"/>
    <property type="match status" value="1"/>
</dbReference>
<name>A0AAN6TN95_9PEZI</name>
<feature type="domain" description="SLS1 C-terminal" evidence="4">
    <location>
        <begin position="487"/>
        <end position="827"/>
    </location>
</feature>
<protein>
    <recommendedName>
        <fullName evidence="7">Mitochondrial inner-membrane-bound regulator-domain-containing protein</fullName>
    </recommendedName>
</protein>
<evidence type="ECO:0000313" key="5">
    <source>
        <dbReference type="EMBL" id="KAK4117552.1"/>
    </source>
</evidence>
<reference evidence="5" key="1">
    <citation type="journal article" date="2023" name="Mol. Phylogenet. Evol.">
        <title>Genome-scale phylogeny and comparative genomics of the fungal order Sordariales.</title>
        <authorList>
            <person name="Hensen N."/>
            <person name="Bonometti L."/>
            <person name="Westerberg I."/>
            <person name="Brannstrom I.O."/>
            <person name="Guillou S."/>
            <person name="Cros-Aarteil S."/>
            <person name="Calhoun S."/>
            <person name="Haridas S."/>
            <person name="Kuo A."/>
            <person name="Mondo S."/>
            <person name="Pangilinan J."/>
            <person name="Riley R."/>
            <person name="LaButti K."/>
            <person name="Andreopoulos B."/>
            <person name="Lipzen A."/>
            <person name="Chen C."/>
            <person name="Yan M."/>
            <person name="Daum C."/>
            <person name="Ng V."/>
            <person name="Clum A."/>
            <person name="Steindorff A."/>
            <person name="Ohm R.A."/>
            <person name="Martin F."/>
            <person name="Silar P."/>
            <person name="Natvig D.O."/>
            <person name="Lalanne C."/>
            <person name="Gautier V."/>
            <person name="Ament-Velasquez S.L."/>
            <person name="Kruys A."/>
            <person name="Hutchinson M.I."/>
            <person name="Powell A.J."/>
            <person name="Barry K."/>
            <person name="Miller A.N."/>
            <person name="Grigoriev I.V."/>
            <person name="Debuchy R."/>
            <person name="Gladieux P."/>
            <person name="Hiltunen Thoren M."/>
            <person name="Johannesson H."/>
        </authorList>
    </citation>
    <scope>NUCLEOTIDE SEQUENCE</scope>
    <source>
        <strain evidence="5">CBS 508.74</strain>
    </source>
</reference>
<dbReference type="InterPro" id="IPR048401">
    <property type="entry name" value="SLS1_C"/>
</dbReference>
<gene>
    <name evidence="5" type="ORF">N656DRAFT_773702</name>
</gene>
<evidence type="ECO:0000256" key="1">
    <source>
        <dbReference type="SAM" id="MobiDB-lite"/>
    </source>
</evidence>
<feature type="region of interest" description="Disordered" evidence="1">
    <location>
        <begin position="824"/>
        <end position="882"/>
    </location>
</feature>